<evidence type="ECO:0000313" key="2">
    <source>
        <dbReference type="EMBL" id="WAT94357.1"/>
    </source>
</evidence>
<keyword evidence="1" id="KW-0812">Transmembrane</keyword>
<dbReference type="EMBL" id="CP114206">
    <property type="protein sequence ID" value="WAT94357.1"/>
    <property type="molecule type" value="Genomic_DNA"/>
</dbReference>
<dbReference type="RefSeq" id="WP_011039746.1">
    <property type="nucleotide sequence ID" value="NZ_CP114206.1"/>
</dbReference>
<reference evidence="2" key="1">
    <citation type="submission" date="2022-11" db="EMBL/GenBank/DDBJ databases">
        <authorList>
            <person name="Hao Y."/>
        </authorList>
    </citation>
    <scope>NUCLEOTIDE SEQUENCE</scope>
    <source>
        <strain evidence="2">J-18004577</strain>
        <plasmid evidence="2">pJ14577</plasmid>
    </source>
</reference>
<feature type="transmembrane region" description="Helical" evidence="1">
    <location>
        <begin position="204"/>
        <end position="224"/>
    </location>
</feature>
<keyword evidence="1" id="KW-0472">Membrane</keyword>
<name>A0A9E9KTT5_9ESCH</name>
<dbReference type="GeneID" id="89492290"/>
<organism evidence="2">
    <name type="scientific">Escherichia sp. J-18004577</name>
    <dbReference type="NCBI Taxonomy" id="2996464"/>
    <lineage>
        <taxon>Bacteria</taxon>
        <taxon>Pseudomonadati</taxon>
        <taxon>Pseudomonadota</taxon>
        <taxon>Gammaproteobacteria</taxon>
        <taxon>Enterobacterales</taxon>
        <taxon>Enterobacteriaceae</taxon>
        <taxon>Escherichia</taxon>
    </lineage>
</organism>
<feature type="transmembrane region" description="Helical" evidence="1">
    <location>
        <begin position="21"/>
        <end position="47"/>
    </location>
</feature>
<accession>A0A9E9KTT5</accession>
<keyword evidence="2" id="KW-0614">Plasmid</keyword>
<feature type="transmembrane region" description="Helical" evidence="1">
    <location>
        <begin position="230"/>
        <end position="250"/>
    </location>
</feature>
<dbReference type="AlphaFoldDB" id="A0A9E9KTT5"/>
<feature type="transmembrane region" description="Helical" evidence="1">
    <location>
        <begin position="53"/>
        <end position="72"/>
    </location>
</feature>
<keyword evidence="1" id="KW-1133">Transmembrane helix</keyword>
<feature type="transmembrane region" description="Helical" evidence="1">
    <location>
        <begin position="160"/>
        <end position="183"/>
    </location>
</feature>
<geneLocation type="plasmid" evidence="2">
    <name>pJ14577</name>
</geneLocation>
<gene>
    <name evidence="2" type="ORF">OS905_00305</name>
</gene>
<proteinExistence type="predicted"/>
<sequence length="269" mass="29493">MQNYPRKLALSDWNMMMKHSLKLMLSMSGLAMCAIFVIIGGGAIYLIMGKISMIGLGYFILQPAVITIYLACLLARYRSGNNALPVGKELRNIILTLLIGTVATALLISLLWLLHIYMPVAGAAETHPVISASTDNVITPQSLKPQSVAFVSVFPVMFNIYSIATLSMMGVLPCIGIIIGVLVNCNAPLHKNLGILCRGLFRNIGTMIIFSLFTFCLLSFWSVMALKGDMYVFLSLIPLTFLSVMAYVIAEQIYMPEKRLTPKNATTGK</sequence>
<feature type="transmembrane region" description="Helical" evidence="1">
    <location>
        <begin position="93"/>
        <end position="118"/>
    </location>
</feature>
<protein>
    <submittedName>
        <fullName evidence="2">Uncharacterized protein</fullName>
    </submittedName>
</protein>
<evidence type="ECO:0000256" key="1">
    <source>
        <dbReference type="SAM" id="Phobius"/>
    </source>
</evidence>